<evidence type="ECO:0000256" key="7">
    <source>
        <dbReference type="SAM" id="Phobius"/>
    </source>
</evidence>
<feature type="domain" description="Protein kinase" evidence="8">
    <location>
        <begin position="1430"/>
        <end position="1681"/>
    </location>
</feature>
<proteinExistence type="predicted"/>
<keyword evidence="10" id="KW-0808">Transferase</keyword>
<evidence type="ECO:0000313" key="10">
    <source>
        <dbReference type="EMBL" id="QPB44429.1"/>
    </source>
</evidence>
<dbReference type="InterPro" id="IPR000719">
    <property type="entry name" value="Prot_kinase_dom"/>
</dbReference>
<feature type="domain" description="Protein kinase" evidence="8">
    <location>
        <begin position="831"/>
        <end position="1118"/>
    </location>
</feature>
<evidence type="ECO:0000256" key="1">
    <source>
        <dbReference type="ARBA" id="ARBA00004167"/>
    </source>
</evidence>
<dbReference type="PANTHER" id="PTHR44329:SF298">
    <property type="entry name" value="MIXED LINEAGE KINASE DOMAIN-LIKE PROTEIN"/>
    <property type="match status" value="1"/>
</dbReference>
<feature type="region of interest" description="Disordered" evidence="6">
    <location>
        <begin position="1119"/>
        <end position="1151"/>
    </location>
</feature>
<name>A0A7S7YEP8_9VIRU</name>
<protein>
    <submittedName>
        <fullName evidence="10">Ser/Thr protein kinase</fullName>
    </submittedName>
</protein>
<evidence type="ECO:0000256" key="6">
    <source>
        <dbReference type="SAM" id="MobiDB-lite"/>
    </source>
</evidence>
<dbReference type="InterPro" id="IPR001054">
    <property type="entry name" value="A/G_cyclase"/>
</dbReference>
<feature type="transmembrane region" description="Helical" evidence="7">
    <location>
        <begin position="785"/>
        <end position="814"/>
    </location>
</feature>
<feature type="region of interest" description="Disordered" evidence="6">
    <location>
        <begin position="1379"/>
        <end position="1409"/>
    </location>
</feature>
<dbReference type="InterPro" id="IPR029787">
    <property type="entry name" value="Nucleotide_cyclase"/>
</dbReference>
<dbReference type="Gene3D" id="1.10.510.10">
    <property type="entry name" value="Transferase(Phosphotransferase) domain 1"/>
    <property type="match status" value="2"/>
</dbReference>
<dbReference type="GO" id="GO:0004674">
    <property type="term" value="F:protein serine/threonine kinase activity"/>
    <property type="evidence" value="ECO:0007669"/>
    <property type="project" value="UniProtKB-KW"/>
</dbReference>
<dbReference type="PRINTS" id="PR00109">
    <property type="entry name" value="TYRKINASE"/>
</dbReference>
<feature type="compositionally biased region" description="Basic and acidic residues" evidence="6">
    <location>
        <begin position="1142"/>
        <end position="1151"/>
    </location>
</feature>
<dbReference type="Gene3D" id="3.30.70.1230">
    <property type="entry name" value="Nucleotide cyclase"/>
    <property type="match status" value="1"/>
</dbReference>
<feature type="binding site" evidence="5">
    <location>
        <position position="1457"/>
    </location>
    <ligand>
        <name>ATP</name>
        <dbReference type="ChEBI" id="CHEBI:30616"/>
    </ligand>
</feature>
<dbReference type="PANTHER" id="PTHR44329">
    <property type="entry name" value="SERINE/THREONINE-PROTEIN KINASE TNNI3K-RELATED"/>
    <property type="match status" value="1"/>
</dbReference>
<sequence>MKLPLLLILLCSVVCGGEEYVKRSVLVSGPHETAGYWNLVSTSYGFTERDLDPVYTTVGRAQAAIQQQSALLADLTLLPSRLPESEESWATHLPLALYAISAIYNTLPPAPPNDLGEFVDFFLDQATFIAVWRGDIANWNDEAMLMANGYARIPTGPIKLVVQSYSDPLDEFASITGVFGRYLASIDPSGFGVTYAASGGNLTATLLHYNAADRVVALPVPDLGTASQPLAEAASLIDGSITYDTWARASAAPGNMLNSALINSAGVYLAAPSVTGLQAALGDFDSATAIDIFNGVSSFSWPIAGVVYGVVPRYTTRPDCSYLDSLMILAVWTQSNSAFSQRLSGTVEGAPLSLGFGKRTLDATSEVTCNGRSATGIHLFYGGGRPLRTMSALADNYDPTGSTIRIKSIDLDPLAVLTKVAEGNIDHGIVETDHQHSTPESVLVSGANFTMIPFSVSAIVPAYNLPELVGASYRLSFSPATIASILSNVTTKWNDFMVLEDNPDLVGILPDREIIFVSDQGGSLTRSGGPAGGYVNRRMAQYLVRGVPSFNTSISRPGGGIAYPIEDEVRFIKAGDAGVSATLREVSYSLGFDVLNTVTEARTIAWGGLRASSKRQSGTVLPDTDALLSGARTNGTSGWPIVFWNRVLLRKQQTSSFSAVASELEWIYWTQTDTDRGLSVQQEKGTVPASMVSVRAASDVLQALRSVVMASNGQTAFLRAACMNPVNGTMCSEAGQCVVNLGRLSASCDCDTNYQGLACETYVAPASGGSAAVGSSDGQALQLGLGIGVGVGVSLILCIILAAFAIALVIGFVVRSHSQQREPWDIDISEIELGDMLGTGGFGEVRKAVWKGTDVAIKIFPDLEHPTRGEMAQLREEIDVMSRVRHRNIVLFMAACARPPRVCIIMEHMELGSLFDLLHNELVPAIPLALRLKIAHNVASGMHYLHSSGIVHRDLKSPNVLLDSKWNAKVSDFGLSTTIYRRRGADDRQALGSVHWAAPEVLEESPDTDFAMADVYSYGIVLWEILTREKPYAHLGDFCTPAAVAVSVLRDGARPYLSDEVPCVYLDPHDAPLEDAHAEMRKIVAQCWDQDSSARPSFVEILNSLISVQAEMRKHVGVSAPDLSNGSSASSPSGTSSLSVRDYPKSLRDGSHTLRRNNAAAAAYMPLTMVAPDGIAAMVFIDVVGAVRIWETDFETAAEATRLFNQTVRTYLAYHGGFEAQIDAAPLASAGAGTFFLVFRTAADAVRLCAALQKALVELEWPEKLYAIQGAHKEYSNLTDQPYNSGLRVRMGVDWGACRRNAQDQTKRVAYTGPAVKGAAFFTTLGSAGQILLSQEAYLQYARECPGADPLGTVRVLRITKSHEHTTAYQLVPAGLEARLDEPVHGTRPDNGDEDDDDDDGKATAPEKDMRLDVLGSANTCRWFVGTEEVEVLRRIGEGAMSVVHRGKWKGTDVAVKFFNHASRITEDRMLDFRREMAYMSGLRHNNVVFFVAACVSGNKIAIITEYMSLGSLKDVLANKVDHRLRWPLKLAMARDAAAGICYLHGSNPPIIHRDIKSSNLLVNEYYTVKVSDFGFARIKQDNVTMTHCGTSGWMAPEVIQNQAYDERADVYSFGIVLWEILTHKRPFAGEPLMKVSMDVIGGRRPQIPGDCPKDYAKLIARCWHQNPDKRPTMAEVHDRLCHMIGEGGGASLFAV</sequence>
<dbReference type="SUPFAM" id="SSF56112">
    <property type="entry name" value="Protein kinase-like (PK-like)"/>
    <property type="match status" value="2"/>
</dbReference>
<feature type="binding site" evidence="5">
    <location>
        <position position="858"/>
    </location>
    <ligand>
        <name>ATP</name>
        <dbReference type="ChEBI" id="CHEBI:30616"/>
    </ligand>
</feature>
<dbReference type="InterPro" id="IPR000742">
    <property type="entry name" value="EGF"/>
</dbReference>
<keyword evidence="2" id="KW-0723">Serine/threonine-protein kinase</keyword>
<keyword evidence="4 5" id="KW-0067">ATP-binding</keyword>
<dbReference type="PROSITE" id="PS50026">
    <property type="entry name" value="EGF_3"/>
    <property type="match status" value="1"/>
</dbReference>
<dbReference type="InterPro" id="IPR051681">
    <property type="entry name" value="Ser/Thr_Kinases-Pseudokinases"/>
</dbReference>
<keyword evidence="10" id="KW-0418">Kinase</keyword>
<dbReference type="GO" id="GO:0009190">
    <property type="term" value="P:cyclic nucleotide biosynthetic process"/>
    <property type="evidence" value="ECO:0007669"/>
    <property type="project" value="InterPro"/>
</dbReference>
<keyword evidence="7" id="KW-0472">Membrane</keyword>
<feature type="domain" description="EGF-like" evidence="9">
    <location>
        <begin position="718"/>
        <end position="760"/>
    </location>
</feature>
<dbReference type="PROSITE" id="PS00108">
    <property type="entry name" value="PROTEIN_KINASE_ST"/>
    <property type="match status" value="2"/>
</dbReference>
<dbReference type="PROSITE" id="PS50011">
    <property type="entry name" value="PROTEIN_KINASE_DOM"/>
    <property type="match status" value="2"/>
</dbReference>
<dbReference type="PROSITE" id="PS00022">
    <property type="entry name" value="EGF_1"/>
    <property type="match status" value="1"/>
</dbReference>
<dbReference type="SMART" id="SM00220">
    <property type="entry name" value="S_TKc"/>
    <property type="match status" value="2"/>
</dbReference>
<dbReference type="GO" id="GO:0016020">
    <property type="term" value="C:membrane"/>
    <property type="evidence" value="ECO:0007669"/>
    <property type="project" value="UniProtKB-SubCell"/>
</dbReference>
<dbReference type="KEGG" id="vg:80543625"/>
<feature type="compositionally biased region" description="Low complexity" evidence="6">
    <location>
        <begin position="1119"/>
        <end position="1139"/>
    </location>
</feature>
<dbReference type="GO" id="GO:0035556">
    <property type="term" value="P:intracellular signal transduction"/>
    <property type="evidence" value="ECO:0007669"/>
    <property type="project" value="InterPro"/>
</dbReference>
<dbReference type="Proteomes" id="UP001162098">
    <property type="component" value="Segment"/>
</dbReference>
<evidence type="ECO:0000259" key="9">
    <source>
        <dbReference type="PROSITE" id="PS50026"/>
    </source>
</evidence>
<dbReference type="SUPFAM" id="SSF55073">
    <property type="entry name" value="Nucleotide cyclase"/>
    <property type="match status" value="1"/>
</dbReference>
<dbReference type="EMBL" id="MW018138">
    <property type="protein sequence ID" value="QPB44429.1"/>
    <property type="molecule type" value="Genomic_DNA"/>
</dbReference>
<dbReference type="InterPro" id="IPR008271">
    <property type="entry name" value="Ser/Thr_kinase_AS"/>
</dbReference>
<evidence type="ECO:0000313" key="11">
    <source>
        <dbReference type="Proteomes" id="UP001162098"/>
    </source>
</evidence>
<accession>A0A7S7YEP8</accession>
<dbReference type="SUPFAM" id="SSF53850">
    <property type="entry name" value="Periplasmic binding protein-like II"/>
    <property type="match status" value="2"/>
</dbReference>
<evidence type="ECO:0000259" key="8">
    <source>
        <dbReference type="PROSITE" id="PS50011"/>
    </source>
</evidence>
<comment type="subcellular location">
    <subcellularLocation>
        <location evidence="1">Membrane</location>
        <topology evidence="1">Single-pass membrane protein</topology>
    </subcellularLocation>
</comment>
<dbReference type="InterPro" id="IPR017441">
    <property type="entry name" value="Protein_kinase_ATP_BS"/>
</dbReference>
<dbReference type="PROSITE" id="PS00107">
    <property type="entry name" value="PROTEIN_KINASE_ATP"/>
    <property type="match status" value="2"/>
</dbReference>
<feature type="compositionally biased region" description="Basic and acidic residues" evidence="6">
    <location>
        <begin position="1379"/>
        <end position="1391"/>
    </location>
</feature>
<organism evidence="10 11">
    <name type="scientific">Medusavirus stheno T3</name>
    <dbReference type="NCBI Taxonomy" id="3069717"/>
    <lineage>
        <taxon>Viruses</taxon>
        <taxon>Varidnaviria</taxon>
        <taxon>Bamfordvirae</taxon>
        <taxon>Nucleocytoviricota</taxon>
        <taxon>Megaviricetes</taxon>
        <taxon>Mamonoviridae</taxon>
        <taxon>Medusavirus</taxon>
        <taxon>Medusavirus sthenus</taxon>
    </lineage>
</organism>
<dbReference type="SMART" id="SM00044">
    <property type="entry name" value="CYCc"/>
    <property type="match status" value="1"/>
</dbReference>
<dbReference type="CDD" id="cd13999">
    <property type="entry name" value="STKc_MAP3K-like"/>
    <property type="match status" value="2"/>
</dbReference>
<evidence type="ECO:0000256" key="4">
    <source>
        <dbReference type="ARBA" id="ARBA00022840"/>
    </source>
</evidence>
<evidence type="ECO:0000256" key="5">
    <source>
        <dbReference type="PROSITE-ProRule" id="PRU10141"/>
    </source>
</evidence>
<evidence type="ECO:0000256" key="2">
    <source>
        <dbReference type="ARBA" id="ARBA00022527"/>
    </source>
</evidence>
<keyword evidence="7" id="KW-0812">Transmembrane</keyword>
<dbReference type="Pfam" id="PF07714">
    <property type="entry name" value="PK_Tyr_Ser-Thr"/>
    <property type="match status" value="2"/>
</dbReference>
<keyword evidence="7" id="KW-1133">Transmembrane helix</keyword>
<keyword evidence="11" id="KW-1185">Reference proteome</keyword>
<dbReference type="Gene3D" id="3.40.190.10">
    <property type="entry name" value="Periplasmic binding protein-like II"/>
    <property type="match status" value="3"/>
</dbReference>
<evidence type="ECO:0000256" key="3">
    <source>
        <dbReference type="ARBA" id="ARBA00022741"/>
    </source>
</evidence>
<dbReference type="InterPro" id="IPR011009">
    <property type="entry name" value="Kinase-like_dom_sf"/>
</dbReference>
<dbReference type="Gene3D" id="3.30.200.20">
    <property type="entry name" value="Phosphorylase Kinase, domain 1"/>
    <property type="match status" value="1"/>
</dbReference>
<dbReference type="InterPro" id="IPR001245">
    <property type="entry name" value="Ser-Thr/Tyr_kinase_cat_dom"/>
</dbReference>
<keyword evidence="3 5" id="KW-0547">Nucleotide-binding</keyword>
<reference evidence="10 11" key="1">
    <citation type="submission" date="2020-09" db="EMBL/GenBank/DDBJ databases">
        <authorList>
            <person name="Zhang R."/>
            <person name="Garcia K."/>
            <person name="Ogata H."/>
        </authorList>
    </citation>
    <scope>NUCLEOTIDE SEQUENCE [LARGE SCALE GENOMIC DNA]</scope>
    <source>
        <strain evidence="11">stheno</strain>
    </source>
</reference>
<dbReference type="GO" id="GO:0005524">
    <property type="term" value="F:ATP binding"/>
    <property type="evidence" value="ECO:0007669"/>
    <property type="project" value="UniProtKB-UniRule"/>
</dbReference>